<keyword evidence="3" id="KW-0489">Methyltransferase</keyword>
<evidence type="ECO:0000259" key="2">
    <source>
        <dbReference type="Pfam" id="PF08241"/>
    </source>
</evidence>
<name>A0ABX7Y5R1_9ACTN</name>
<gene>
    <name evidence="3" type="ORF">J5A65_00900</name>
</gene>
<proteinExistence type="predicted"/>
<protein>
    <submittedName>
        <fullName evidence="3">Methyltransferase domain-containing protein</fullName>
    </submittedName>
</protein>
<dbReference type="SUPFAM" id="SSF53335">
    <property type="entry name" value="S-adenosyl-L-methionine-dependent methyltransferases"/>
    <property type="match status" value="1"/>
</dbReference>
<dbReference type="CDD" id="cd02440">
    <property type="entry name" value="AdoMet_MTases"/>
    <property type="match status" value="1"/>
</dbReference>
<dbReference type="GO" id="GO:0008168">
    <property type="term" value="F:methyltransferase activity"/>
    <property type="evidence" value="ECO:0007669"/>
    <property type="project" value="UniProtKB-KW"/>
</dbReference>
<dbReference type="InterPro" id="IPR029063">
    <property type="entry name" value="SAM-dependent_MTases_sf"/>
</dbReference>
<evidence type="ECO:0000313" key="3">
    <source>
        <dbReference type="EMBL" id="QUC08346.1"/>
    </source>
</evidence>
<feature type="domain" description="Methyltransferase type 11" evidence="2">
    <location>
        <begin position="62"/>
        <end position="157"/>
    </location>
</feature>
<dbReference type="Pfam" id="PF08241">
    <property type="entry name" value="Methyltransf_11"/>
    <property type="match status" value="1"/>
</dbReference>
<dbReference type="RefSeq" id="WP_212324121.1">
    <property type="nucleotide sequence ID" value="NZ_AP024463.1"/>
</dbReference>
<organism evidence="3 4">
    <name type="scientific">Arachnia rubra</name>
    <dbReference type="NCBI Taxonomy" id="1547448"/>
    <lineage>
        <taxon>Bacteria</taxon>
        <taxon>Bacillati</taxon>
        <taxon>Actinomycetota</taxon>
        <taxon>Actinomycetes</taxon>
        <taxon>Propionibacteriales</taxon>
        <taxon>Propionibacteriaceae</taxon>
        <taxon>Arachnia</taxon>
    </lineage>
</organism>
<dbReference type="PANTHER" id="PTHR42912">
    <property type="entry name" value="METHYLTRANSFERASE"/>
    <property type="match status" value="1"/>
</dbReference>
<keyword evidence="3" id="KW-0808">Transferase</keyword>
<feature type="region of interest" description="Disordered" evidence="1">
    <location>
        <begin position="1"/>
        <end position="21"/>
    </location>
</feature>
<keyword evidence="4" id="KW-1185">Reference proteome</keyword>
<dbReference type="Proteomes" id="UP000678513">
    <property type="component" value="Chromosome"/>
</dbReference>
<dbReference type="InterPro" id="IPR050508">
    <property type="entry name" value="Methyltransf_Superfamily"/>
</dbReference>
<dbReference type="EMBL" id="CP072384">
    <property type="protein sequence ID" value="QUC08346.1"/>
    <property type="molecule type" value="Genomic_DNA"/>
</dbReference>
<evidence type="ECO:0000313" key="4">
    <source>
        <dbReference type="Proteomes" id="UP000678513"/>
    </source>
</evidence>
<sequence>MSSAESQQAGGKGDRSGPEAGRMQGHWLFAKLGKRILRPGGRLLTARLLEQAKPASSDDIVELGPGVGATAEVLLRSNPHTYRGVDPNPEGRDAVKDILRRHPDAEYVVADAQDTGLPDASADLVVGEAMLTIQSQEAKHAIVAEAARLLRPGGRYAMHEMAWLPDFTDEERETARKELSRIIKVGARPLTLEGWTELLAAHGLAAEWHDRAPLHLLEPRRLISDEGLWGALRFWRNARRLPGARDRLKAMRQGFQLQGRLMGGIVILARKTAEPADG</sequence>
<dbReference type="InterPro" id="IPR013216">
    <property type="entry name" value="Methyltransf_11"/>
</dbReference>
<dbReference type="Gene3D" id="3.40.50.150">
    <property type="entry name" value="Vaccinia Virus protein VP39"/>
    <property type="match status" value="1"/>
</dbReference>
<evidence type="ECO:0000256" key="1">
    <source>
        <dbReference type="SAM" id="MobiDB-lite"/>
    </source>
</evidence>
<dbReference type="GO" id="GO:0032259">
    <property type="term" value="P:methylation"/>
    <property type="evidence" value="ECO:0007669"/>
    <property type="project" value="UniProtKB-KW"/>
</dbReference>
<reference evidence="3 4" key="1">
    <citation type="submission" date="2021-03" db="EMBL/GenBank/DDBJ databases">
        <title>Human Oral Microbial Genomes.</title>
        <authorList>
            <person name="Johnston C.D."/>
            <person name="Chen T."/>
            <person name="Dewhirst F.E."/>
        </authorList>
    </citation>
    <scope>NUCLEOTIDE SEQUENCE [LARGE SCALE GENOMIC DNA]</scope>
    <source>
        <strain evidence="3 4">DSMZ 100122</strain>
    </source>
</reference>
<accession>A0ABX7Y5R1</accession>
<dbReference type="PANTHER" id="PTHR42912:SF95">
    <property type="entry name" value="METHYLTRANSFERASE TYPE 11 DOMAIN-CONTAINING PROTEIN"/>
    <property type="match status" value="1"/>
</dbReference>